<gene>
    <name evidence="3" type="ORF">MTBBW1_1260053</name>
</gene>
<evidence type="ECO:0000256" key="1">
    <source>
        <dbReference type="SAM" id="MobiDB-lite"/>
    </source>
</evidence>
<feature type="transmembrane region" description="Helical" evidence="2">
    <location>
        <begin position="367"/>
        <end position="392"/>
    </location>
</feature>
<evidence type="ECO:0008006" key="5">
    <source>
        <dbReference type="Google" id="ProtNLM"/>
    </source>
</evidence>
<accession>A0A1W1H6L8</accession>
<reference evidence="3 4" key="1">
    <citation type="submission" date="2017-03" db="EMBL/GenBank/DDBJ databases">
        <authorList>
            <person name="Afonso C.L."/>
            <person name="Miller P.J."/>
            <person name="Scott M.A."/>
            <person name="Spackman E."/>
            <person name="Goraichik I."/>
            <person name="Dimitrov K.M."/>
            <person name="Suarez D.L."/>
            <person name="Swayne D.E."/>
        </authorList>
    </citation>
    <scope>NUCLEOTIDE SEQUENCE [LARGE SCALE GENOMIC DNA]</scope>
    <source>
        <strain evidence="3">PRJEB14757</strain>
    </source>
</reference>
<feature type="compositionally biased region" description="Basic and acidic residues" evidence="1">
    <location>
        <begin position="263"/>
        <end position="287"/>
    </location>
</feature>
<sequence>MEIECPVCGLENINADQDTCPQCDSDLSCFKVLDSFYDVMDNRLNGGEAAASMTPPHEPQSGKAFKSLYSDSDKSLYSDSDKPLYSDSDKKHEESLSNVVDDDSFDSHDESLSEETDKDFFDFPEKSQSEKMDRDSFDSNDESSLEEMDNESFDYFDESLSDEIEDDLSEELSDEIMSYLSGEISSDEELESATDGFEDQFSDDAEDKFFDETKDIFSNDSEGGFSNESEDDFSDDSEGGFSNDFEDDFSDDSEDGFSDDSEDRLSDEVEGALFHEEGDTRSDQQKLKYTDDPIELGDKSLADSFEDEVLQTKEVFEKGRNAKDEDEYYESIDKMDSGSALRELVAHDDEENSLPQAFKKSSRNYLFWQHVALFVLLPLLIIMTCSAVILFLGRNEFITVNEQLSKTVQVIFESENRVTKKIQELESIVLHNRPDLIYSGRLQETSSEDAAKVHQQKADKVNIESEDEVLKALIDVKPKKEAIEPESEKSESMNTELEKDRLVDIEPEKERDIDAEPENESQIGAKPEKASQTGVEPEKESQTGVEPEKESQIDAEPQTERQIEVNSEKEEPVEEAQNKKNIEDARIDDQNKNIKHIKAVKQKKRDSVKKAVKQLPEYSLSKESSSEDCFKIYHAHDSDTLWNIAQKVYGSGRWYPVLLVHNDNLSIYNISSINKIRYLCDKKLVQTLYNQQFYRKKTGGKIALFWHYKVKPGDTLDTIRHQYCPKGLKEQDCIEQIDLPAPGEKILIRLE</sequence>
<feature type="compositionally biased region" description="Basic and acidic residues" evidence="1">
    <location>
        <begin position="207"/>
        <end position="217"/>
    </location>
</feature>
<organism evidence="3 4">
    <name type="scientific">Desulfamplus magnetovallimortis</name>
    <dbReference type="NCBI Taxonomy" id="1246637"/>
    <lineage>
        <taxon>Bacteria</taxon>
        <taxon>Pseudomonadati</taxon>
        <taxon>Thermodesulfobacteriota</taxon>
        <taxon>Desulfobacteria</taxon>
        <taxon>Desulfobacterales</taxon>
        <taxon>Desulfobacteraceae</taxon>
        <taxon>Desulfamplus</taxon>
    </lineage>
</organism>
<keyword evidence="2" id="KW-1133">Transmembrane helix</keyword>
<name>A0A1W1H6L8_9BACT</name>
<feature type="region of interest" description="Disordered" evidence="1">
    <location>
        <begin position="46"/>
        <end position="287"/>
    </location>
</feature>
<feature type="compositionally biased region" description="Basic and acidic residues" evidence="1">
    <location>
        <begin position="536"/>
        <end position="585"/>
    </location>
</feature>
<protein>
    <recommendedName>
        <fullName evidence="5">LysM domain-containing protein</fullName>
    </recommendedName>
</protein>
<dbReference type="EMBL" id="FWEV01000031">
    <property type="protein sequence ID" value="SLM28131.1"/>
    <property type="molecule type" value="Genomic_DNA"/>
</dbReference>
<evidence type="ECO:0000256" key="2">
    <source>
        <dbReference type="SAM" id="Phobius"/>
    </source>
</evidence>
<feature type="compositionally biased region" description="Basic and acidic residues" evidence="1">
    <location>
        <begin position="71"/>
        <end position="95"/>
    </location>
</feature>
<feature type="compositionally biased region" description="Acidic residues" evidence="1">
    <location>
        <begin position="228"/>
        <end position="262"/>
    </location>
</feature>
<feature type="region of interest" description="Disordered" evidence="1">
    <location>
        <begin position="481"/>
        <end position="585"/>
    </location>
</feature>
<feature type="compositionally biased region" description="Acidic residues" evidence="1">
    <location>
        <begin position="138"/>
        <end position="174"/>
    </location>
</feature>
<feature type="compositionally biased region" description="Acidic residues" evidence="1">
    <location>
        <begin position="185"/>
        <end position="206"/>
    </location>
</feature>
<feature type="compositionally biased region" description="Basic and acidic residues" evidence="1">
    <location>
        <begin position="118"/>
        <end position="137"/>
    </location>
</feature>
<dbReference type="Proteomes" id="UP000191931">
    <property type="component" value="Unassembled WGS sequence"/>
</dbReference>
<keyword evidence="4" id="KW-1185">Reference proteome</keyword>
<dbReference type="AlphaFoldDB" id="A0A1W1H6L8"/>
<proteinExistence type="predicted"/>
<evidence type="ECO:0000313" key="4">
    <source>
        <dbReference type="Proteomes" id="UP000191931"/>
    </source>
</evidence>
<evidence type="ECO:0000313" key="3">
    <source>
        <dbReference type="EMBL" id="SLM28131.1"/>
    </source>
</evidence>
<dbReference type="STRING" id="1246637.MTBBW1_1260053"/>
<feature type="compositionally biased region" description="Basic and acidic residues" evidence="1">
    <location>
        <begin position="481"/>
        <end position="514"/>
    </location>
</feature>
<dbReference type="RefSeq" id="WP_080804493.1">
    <property type="nucleotide sequence ID" value="NZ_LT828547.1"/>
</dbReference>
<keyword evidence="2" id="KW-0812">Transmembrane</keyword>
<keyword evidence="2" id="KW-0472">Membrane</keyword>
<dbReference type="OrthoDB" id="5422763at2"/>